<accession>A0A7Y5ASB4</accession>
<gene>
    <name evidence="1" type="ORF">HRH59_13425</name>
</gene>
<evidence type="ECO:0000313" key="1">
    <source>
        <dbReference type="EMBL" id="NRQ43548.1"/>
    </source>
</evidence>
<dbReference type="AlphaFoldDB" id="A0A7Y5ASB4"/>
<sequence length="122" mass="13984">MLINTALWQDFSRLSRLLKQSDVQPCDYYRLVSDYCGCCCRLATQLALQRNSLLQEWCLRYALFTLADAATDAGHSDDQKRLCLDMLYMPLTALTRLYRCQPEGKAELAALHAKLKYCFACS</sequence>
<protein>
    <submittedName>
        <fullName evidence="1">Uncharacterized protein</fullName>
    </submittedName>
</protein>
<dbReference type="RefSeq" id="WP_173501789.1">
    <property type="nucleotide sequence ID" value="NZ_JABSOD010000014.1"/>
</dbReference>
<keyword evidence="2" id="KW-1185">Reference proteome</keyword>
<name>A0A7Y5ASB4_9GAMM</name>
<comment type="caution">
    <text evidence="1">The sequence shown here is derived from an EMBL/GenBank/DDBJ whole genome shotgun (WGS) entry which is preliminary data.</text>
</comment>
<evidence type="ECO:0000313" key="2">
    <source>
        <dbReference type="Proteomes" id="UP000523161"/>
    </source>
</evidence>
<dbReference type="Proteomes" id="UP000523161">
    <property type="component" value="Unassembled WGS sequence"/>
</dbReference>
<organism evidence="1 2">
    <name type="scientific">Rheinheimera lutimaris</name>
    <dbReference type="NCBI Taxonomy" id="2740584"/>
    <lineage>
        <taxon>Bacteria</taxon>
        <taxon>Pseudomonadati</taxon>
        <taxon>Pseudomonadota</taxon>
        <taxon>Gammaproteobacteria</taxon>
        <taxon>Chromatiales</taxon>
        <taxon>Chromatiaceae</taxon>
        <taxon>Rheinheimera</taxon>
    </lineage>
</organism>
<proteinExistence type="predicted"/>
<dbReference type="EMBL" id="JABSOD010000014">
    <property type="protein sequence ID" value="NRQ43548.1"/>
    <property type="molecule type" value="Genomic_DNA"/>
</dbReference>
<reference evidence="1 2" key="1">
    <citation type="submission" date="2020-06" db="EMBL/GenBank/DDBJ databases">
        <title>Rheinheimera sp. nov., a marine bacterium isolated from coastal.</title>
        <authorList>
            <person name="Yu Q."/>
            <person name="Qi Y."/>
            <person name="Pu J."/>
        </authorList>
    </citation>
    <scope>NUCLEOTIDE SEQUENCE [LARGE SCALE GENOMIC DNA]</scope>
    <source>
        <strain evidence="1 2">YQF-2</strain>
    </source>
</reference>